<accession>A0A1G6QCK0</accession>
<sequence length="217" mass="23611">MRIRYLMSLILAIFLCGCQSAPTEDYRQLPVEGVERMDIDFGSTSTTVVQTDTEEMKINLHLDDNGPGLQVDAKQRSISVSLGSDIRRLFSRDKPRLEIRLPASYEGRLVMKGSSGDLKVDELHTKGLEIDSSSGNLTLTALTVQGGVSIKTTSGAVKLGLQTEPNVLFQLSSNSGRRSIAYPLKDRNETRKETTGTSGSGDHHVIIDTASGNISIK</sequence>
<proteinExistence type="predicted"/>
<dbReference type="Gene3D" id="2.160.20.120">
    <property type="match status" value="1"/>
</dbReference>
<organism evidence="4 5">
    <name type="scientific">Terribacillus halophilus</name>
    <dbReference type="NCBI Taxonomy" id="361279"/>
    <lineage>
        <taxon>Bacteria</taxon>
        <taxon>Bacillati</taxon>
        <taxon>Bacillota</taxon>
        <taxon>Bacilli</taxon>
        <taxon>Bacillales</taxon>
        <taxon>Bacillaceae</taxon>
        <taxon>Terribacillus</taxon>
    </lineage>
</organism>
<dbReference type="AlphaFoldDB" id="A0A1G6QCK0"/>
<evidence type="ECO:0000259" key="3">
    <source>
        <dbReference type="Pfam" id="PF13349"/>
    </source>
</evidence>
<keyword evidence="2" id="KW-0732">Signal</keyword>
<dbReference type="InterPro" id="IPR025164">
    <property type="entry name" value="Toastrack_DUF4097"/>
</dbReference>
<feature type="signal peptide" evidence="2">
    <location>
        <begin position="1"/>
        <end position="21"/>
    </location>
</feature>
<gene>
    <name evidence="4" type="ORF">SAMN05421663_10531</name>
</gene>
<reference evidence="5" key="1">
    <citation type="submission" date="2016-10" db="EMBL/GenBank/DDBJ databases">
        <authorList>
            <person name="Varghese N."/>
            <person name="Submissions S."/>
        </authorList>
    </citation>
    <scope>NUCLEOTIDE SEQUENCE [LARGE SCALE GENOMIC DNA]</scope>
    <source>
        <strain evidence="5">DSM 21620</strain>
    </source>
</reference>
<name>A0A1G6QCK0_9BACI</name>
<keyword evidence="5" id="KW-1185">Reference proteome</keyword>
<dbReference type="OrthoDB" id="2940757at2"/>
<dbReference type="RefSeq" id="WP_093727134.1">
    <property type="nucleotide sequence ID" value="NZ_FMZB01000005.1"/>
</dbReference>
<feature type="region of interest" description="Disordered" evidence="1">
    <location>
        <begin position="180"/>
        <end position="204"/>
    </location>
</feature>
<protein>
    <submittedName>
        <fullName evidence="4">Putative adhesin</fullName>
    </submittedName>
</protein>
<dbReference type="Proteomes" id="UP000198666">
    <property type="component" value="Unassembled WGS sequence"/>
</dbReference>
<evidence type="ECO:0000313" key="4">
    <source>
        <dbReference type="EMBL" id="SDC90212.1"/>
    </source>
</evidence>
<evidence type="ECO:0000313" key="5">
    <source>
        <dbReference type="Proteomes" id="UP000198666"/>
    </source>
</evidence>
<dbReference type="STRING" id="361279.SAMN05421663_10531"/>
<dbReference type="PROSITE" id="PS51257">
    <property type="entry name" value="PROKAR_LIPOPROTEIN"/>
    <property type="match status" value="1"/>
</dbReference>
<dbReference type="Pfam" id="PF13349">
    <property type="entry name" value="DUF4097"/>
    <property type="match status" value="1"/>
</dbReference>
<dbReference type="EMBL" id="FMZB01000005">
    <property type="protein sequence ID" value="SDC90212.1"/>
    <property type="molecule type" value="Genomic_DNA"/>
</dbReference>
<evidence type="ECO:0000256" key="2">
    <source>
        <dbReference type="SAM" id="SignalP"/>
    </source>
</evidence>
<feature type="compositionally biased region" description="Basic and acidic residues" evidence="1">
    <location>
        <begin position="184"/>
        <end position="194"/>
    </location>
</feature>
<evidence type="ECO:0000256" key="1">
    <source>
        <dbReference type="SAM" id="MobiDB-lite"/>
    </source>
</evidence>
<feature type="domain" description="DUF4097" evidence="3">
    <location>
        <begin position="34"/>
        <end position="145"/>
    </location>
</feature>
<feature type="chain" id="PRO_5038631895" evidence="2">
    <location>
        <begin position="22"/>
        <end position="217"/>
    </location>
</feature>